<dbReference type="GO" id="GO:0008241">
    <property type="term" value="F:peptidyl-dipeptidase activity"/>
    <property type="evidence" value="ECO:0007669"/>
    <property type="project" value="UniProtKB-EC"/>
</dbReference>
<evidence type="ECO:0000256" key="10">
    <source>
        <dbReference type="SAM" id="SignalP"/>
    </source>
</evidence>
<evidence type="ECO:0000256" key="6">
    <source>
        <dbReference type="ARBA" id="ARBA00022670"/>
    </source>
</evidence>
<dbReference type="OrthoDB" id="9799980at2"/>
<dbReference type="InterPro" id="IPR029062">
    <property type="entry name" value="Class_I_gatase-like"/>
</dbReference>
<dbReference type="EC" id="3.4.15.6" evidence="4"/>
<keyword evidence="7" id="KW-0378">Hydrolase</keyword>
<evidence type="ECO:0000256" key="1">
    <source>
        <dbReference type="ARBA" id="ARBA00001092"/>
    </source>
</evidence>
<evidence type="ECO:0000256" key="7">
    <source>
        <dbReference type="ARBA" id="ARBA00022801"/>
    </source>
</evidence>
<dbReference type="GO" id="GO:0008236">
    <property type="term" value="F:serine-type peptidase activity"/>
    <property type="evidence" value="ECO:0007669"/>
    <property type="project" value="UniProtKB-KW"/>
</dbReference>
<evidence type="ECO:0000256" key="2">
    <source>
        <dbReference type="ARBA" id="ARBA00002039"/>
    </source>
</evidence>
<comment type="function">
    <text evidence="2">Exopeptidase that catalyzes the hydrolytic cleavage of multi-L-arginyl-poly-L-aspartic acid (cyanophycin; a water-insoluble reserve polymer) into aspartate-arginine dipeptides.</text>
</comment>
<dbReference type="GO" id="GO:0006508">
    <property type="term" value="P:proteolysis"/>
    <property type="evidence" value="ECO:0007669"/>
    <property type="project" value="UniProtKB-KW"/>
</dbReference>
<feature type="chain" id="PRO_5008691798" description="Cyanophycinase" evidence="10">
    <location>
        <begin position="20"/>
        <end position="344"/>
    </location>
</feature>
<proteinExistence type="inferred from homology"/>
<dbReference type="Pfam" id="PF03575">
    <property type="entry name" value="Peptidase_S51"/>
    <property type="match status" value="1"/>
</dbReference>
<dbReference type="NCBIfam" id="TIGR02069">
    <property type="entry name" value="cyanophycinase"/>
    <property type="match status" value="1"/>
</dbReference>
<protein>
    <recommendedName>
        <fullName evidence="5">Cyanophycinase</fullName>
        <ecNumber evidence="4">3.4.15.6</ecNumber>
    </recommendedName>
</protein>
<keyword evidence="10" id="KW-0732">Signal</keyword>
<dbReference type="Proteomes" id="UP000242818">
    <property type="component" value="Unassembled WGS sequence"/>
</dbReference>
<accession>A0A1C4F710</accession>
<evidence type="ECO:0000256" key="9">
    <source>
        <dbReference type="SAM" id="MobiDB-lite"/>
    </source>
</evidence>
<dbReference type="CDD" id="cd03145">
    <property type="entry name" value="GAT1_cyanophycinase"/>
    <property type="match status" value="1"/>
</dbReference>
<keyword evidence="12" id="KW-1185">Reference proteome</keyword>
<comment type="similarity">
    <text evidence="3">Belongs to the peptidase S51 family.</text>
</comment>
<evidence type="ECO:0000256" key="4">
    <source>
        <dbReference type="ARBA" id="ARBA00013115"/>
    </source>
</evidence>
<evidence type="ECO:0000256" key="3">
    <source>
        <dbReference type="ARBA" id="ARBA00006534"/>
    </source>
</evidence>
<comment type="catalytic activity">
    <reaction evidence="1">
        <text>[L-4-(L-arginin-2-N-yl)aspartate](n) + H2O = [L-4-(L-arginin-2-N-yl)aspartate](n-1) + L-4-(L-arginin-2-N-yl)aspartate</text>
        <dbReference type="Rhea" id="RHEA:12845"/>
        <dbReference type="Rhea" id="RHEA-COMP:13728"/>
        <dbReference type="Rhea" id="RHEA-COMP:13734"/>
        <dbReference type="ChEBI" id="CHEBI:15377"/>
        <dbReference type="ChEBI" id="CHEBI:137986"/>
        <dbReference type="ChEBI" id="CHEBI:137991"/>
        <dbReference type="EC" id="3.4.15.6"/>
    </reaction>
</comment>
<dbReference type="InterPro" id="IPR005320">
    <property type="entry name" value="Peptidase_S51"/>
</dbReference>
<evidence type="ECO:0000313" key="11">
    <source>
        <dbReference type="EMBL" id="SCC51423.1"/>
    </source>
</evidence>
<feature type="region of interest" description="Disordered" evidence="9">
    <location>
        <begin position="320"/>
        <end position="344"/>
    </location>
</feature>
<dbReference type="SUPFAM" id="SSF52317">
    <property type="entry name" value="Class I glutamine amidotransferase-like"/>
    <property type="match status" value="1"/>
</dbReference>
<dbReference type="Gene3D" id="3.40.50.880">
    <property type="match status" value="1"/>
</dbReference>
<feature type="signal peptide" evidence="10">
    <location>
        <begin position="1"/>
        <end position="19"/>
    </location>
</feature>
<dbReference type="PANTHER" id="PTHR36175:SF1">
    <property type="entry name" value="CYANOPHYCINASE"/>
    <property type="match status" value="1"/>
</dbReference>
<name>A0A1C4F710_9BACT</name>
<keyword evidence="8" id="KW-0720">Serine protease</keyword>
<evidence type="ECO:0000256" key="5">
    <source>
        <dbReference type="ARBA" id="ARBA00015719"/>
    </source>
</evidence>
<dbReference type="RefSeq" id="WP_089713858.1">
    <property type="nucleotide sequence ID" value="NZ_FMAR01000012.1"/>
</dbReference>
<feature type="compositionally biased region" description="Polar residues" evidence="9">
    <location>
        <begin position="324"/>
        <end position="337"/>
    </location>
</feature>
<organism evidence="11 12">
    <name type="scientific">Chitinophaga costaii</name>
    <dbReference type="NCBI Taxonomy" id="1335309"/>
    <lineage>
        <taxon>Bacteria</taxon>
        <taxon>Pseudomonadati</taxon>
        <taxon>Bacteroidota</taxon>
        <taxon>Chitinophagia</taxon>
        <taxon>Chitinophagales</taxon>
        <taxon>Chitinophagaceae</taxon>
        <taxon>Chitinophaga</taxon>
    </lineage>
</organism>
<gene>
    <name evidence="11" type="ORF">GA0116948_11236</name>
</gene>
<dbReference type="AlphaFoldDB" id="A0A1C4F710"/>
<keyword evidence="6" id="KW-0645">Protease</keyword>
<dbReference type="InterPro" id="IPR011811">
    <property type="entry name" value="Peptidase_S51_cyanophycinase"/>
</dbReference>
<evidence type="ECO:0000256" key="8">
    <source>
        <dbReference type="ARBA" id="ARBA00022825"/>
    </source>
</evidence>
<dbReference type="PANTHER" id="PTHR36175">
    <property type="entry name" value="CYANOPHYCINASE"/>
    <property type="match status" value="1"/>
</dbReference>
<evidence type="ECO:0000313" key="12">
    <source>
        <dbReference type="Proteomes" id="UP000242818"/>
    </source>
</evidence>
<reference evidence="11 12" key="1">
    <citation type="submission" date="2016-08" db="EMBL/GenBank/DDBJ databases">
        <authorList>
            <person name="Seilhamer J.J."/>
        </authorList>
    </citation>
    <scope>NUCLEOTIDE SEQUENCE [LARGE SCALE GENOMIC DNA]</scope>
    <source>
        <strain evidence="11 12">A37T2</strain>
    </source>
</reference>
<sequence length="344" mass="37365">MKNYIVSLLFFTAFTSARAQEATTGTKDTAQVKKALTPIKVYPAIRIDPAATTKHGPEKGSLLIIGGNVGDNKAIWEKFTELAGGKDKAVIVVITTAVGDSAAFDQRDVETVKKQTGIHNVTLLHAKQLSEANSERFIEPLKHATGVYFVGGRQWRIADAYLNTLAHKAFFDVLDRGGVIAGSSAGASIQGSFLWRGDTKGPQILIGDHTQGLGFLKNSAIDQHLLRRNRQFDLVELIKESPKLIGLGLDEATAVVVQRDTLEVIGESFVGIYDYNTIIGANDKHVVNNQEVYANANGPFFFLHAGQKYDLAKRKVIEVPRVQRNGNKPSTPATSTDADGDHAQ</sequence>
<dbReference type="EMBL" id="FMAR01000012">
    <property type="protein sequence ID" value="SCC51423.1"/>
    <property type="molecule type" value="Genomic_DNA"/>
</dbReference>
<dbReference type="STRING" id="1335309.GA0116948_11236"/>